<dbReference type="PROSITE" id="PS50950">
    <property type="entry name" value="ZF_THAP"/>
    <property type="match status" value="1"/>
</dbReference>
<evidence type="ECO:0000313" key="8">
    <source>
        <dbReference type="EMBL" id="TSQ12682.1"/>
    </source>
</evidence>
<keyword evidence="4 5" id="KW-0238">DNA-binding</keyword>
<dbReference type="InterPro" id="IPR006612">
    <property type="entry name" value="THAP_Znf"/>
</dbReference>
<feature type="domain" description="THAP-type" evidence="7">
    <location>
        <begin position="25"/>
        <end position="97"/>
    </location>
</feature>
<keyword evidence="3" id="KW-0862">Zinc</keyword>
<sequence>MNLSIDGRIEGFLLIADPFNIQYKMSSCEACGNTETPGVTLHSFPQEEEQLQHWISSMGKDSGWRPSESALLCSDHFTSDCFHTSGHLHSSAVPSVCQTTEETSAQSAESSEHTMCEGCEKQLQLIEKSYKLKLLSAQLKAKKYEKELNEQAHKVTKLQRKVIVLQTAMKVMSMKKLKCTNKISESSSKKHDVKLS</sequence>
<evidence type="ECO:0000256" key="3">
    <source>
        <dbReference type="ARBA" id="ARBA00022833"/>
    </source>
</evidence>
<evidence type="ECO:0000256" key="1">
    <source>
        <dbReference type="ARBA" id="ARBA00022723"/>
    </source>
</evidence>
<organism evidence="8 9">
    <name type="scientific">Bagarius yarrelli</name>
    <name type="common">Goonch</name>
    <name type="synonym">Bagrus yarrelli</name>
    <dbReference type="NCBI Taxonomy" id="175774"/>
    <lineage>
        <taxon>Eukaryota</taxon>
        <taxon>Metazoa</taxon>
        <taxon>Chordata</taxon>
        <taxon>Craniata</taxon>
        <taxon>Vertebrata</taxon>
        <taxon>Euteleostomi</taxon>
        <taxon>Actinopterygii</taxon>
        <taxon>Neopterygii</taxon>
        <taxon>Teleostei</taxon>
        <taxon>Ostariophysi</taxon>
        <taxon>Siluriformes</taxon>
        <taxon>Sisoridae</taxon>
        <taxon>Sisorinae</taxon>
        <taxon>Bagarius</taxon>
    </lineage>
</organism>
<keyword evidence="2 5" id="KW-0863">Zinc-finger</keyword>
<dbReference type="Proteomes" id="UP000319801">
    <property type="component" value="Unassembled WGS sequence"/>
</dbReference>
<dbReference type="OrthoDB" id="5982876at2759"/>
<evidence type="ECO:0000256" key="4">
    <source>
        <dbReference type="ARBA" id="ARBA00023125"/>
    </source>
</evidence>
<keyword evidence="6" id="KW-0175">Coiled coil</keyword>
<dbReference type="GO" id="GO:0003677">
    <property type="term" value="F:DNA binding"/>
    <property type="evidence" value="ECO:0007669"/>
    <property type="project" value="UniProtKB-UniRule"/>
</dbReference>
<dbReference type="PANTHER" id="PTHR46927">
    <property type="entry name" value="AGAP005574-PA"/>
    <property type="match status" value="1"/>
</dbReference>
<dbReference type="InterPro" id="IPR038441">
    <property type="entry name" value="THAP_Znf_sf"/>
</dbReference>
<proteinExistence type="predicted"/>
<dbReference type="AlphaFoldDB" id="A0A556UZ96"/>
<dbReference type="SUPFAM" id="SSF57716">
    <property type="entry name" value="Glucocorticoid receptor-like (DNA-binding domain)"/>
    <property type="match status" value="1"/>
</dbReference>
<evidence type="ECO:0000256" key="5">
    <source>
        <dbReference type="PROSITE-ProRule" id="PRU00309"/>
    </source>
</evidence>
<dbReference type="GO" id="GO:0008270">
    <property type="term" value="F:zinc ion binding"/>
    <property type="evidence" value="ECO:0007669"/>
    <property type="project" value="UniProtKB-KW"/>
</dbReference>
<dbReference type="Gene3D" id="6.20.210.20">
    <property type="entry name" value="THAP domain"/>
    <property type="match status" value="1"/>
</dbReference>
<dbReference type="SMART" id="SM00980">
    <property type="entry name" value="THAP"/>
    <property type="match status" value="1"/>
</dbReference>
<evidence type="ECO:0000256" key="6">
    <source>
        <dbReference type="SAM" id="Coils"/>
    </source>
</evidence>
<feature type="coiled-coil region" evidence="6">
    <location>
        <begin position="134"/>
        <end position="161"/>
    </location>
</feature>
<evidence type="ECO:0000259" key="7">
    <source>
        <dbReference type="PROSITE" id="PS50950"/>
    </source>
</evidence>
<dbReference type="InterPro" id="IPR052224">
    <property type="entry name" value="THAP_domain_protein"/>
</dbReference>
<dbReference type="EMBL" id="VCAZ01000082">
    <property type="protein sequence ID" value="TSQ12682.1"/>
    <property type="molecule type" value="Genomic_DNA"/>
</dbReference>
<comment type="caution">
    <text evidence="8">The sequence shown here is derived from an EMBL/GenBank/DDBJ whole genome shotgun (WGS) entry which is preliminary data.</text>
</comment>
<name>A0A556UZ96_BAGYA</name>
<gene>
    <name evidence="8" type="ORF">Baya_10762</name>
</gene>
<evidence type="ECO:0000256" key="2">
    <source>
        <dbReference type="ARBA" id="ARBA00022771"/>
    </source>
</evidence>
<keyword evidence="1" id="KW-0479">Metal-binding</keyword>
<accession>A0A556UZ96</accession>
<reference evidence="8 9" key="1">
    <citation type="journal article" date="2019" name="Genome Biol. Evol.">
        <title>Whole-Genome Sequencing of the Giant Devil Catfish, Bagarius yarrelli.</title>
        <authorList>
            <person name="Jiang W."/>
            <person name="Lv Y."/>
            <person name="Cheng L."/>
            <person name="Yang K."/>
            <person name="Chao B."/>
            <person name="Wang X."/>
            <person name="Li Y."/>
            <person name="Pan X."/>
            <person name="You X."/>
            <person name="Zhang Y."/>
            <person name="Yang J."/>
            <person name="Li J."/>
            <person name="Zhang X."/>
            <person name="Liu S."/>
            <person name="Sun C."/>
            <person name="Yang J."/>
            <person name="Shi Q."/>
        </authorList>
    </citation>
    <scope>NUCLEOTIDE SEQUENCE [LARGE SCALE GENOMIC DNA]</scope>
    <source>
        <strain evidence="8">JWS20170419001</strain>
        <tissue evidence="8">Muscle</tissue>
    </source>
</reference>
<dbReference type="Pfam" id="PF05485">
    <property type="entry name" value="THAP"/>
    <property type="match status" value="1"/>
</dbReference>
<keyword evidence="9" id="KW-1185">Reference proteome</keyword>
<dbReference type="SMART" id="SM00692">
    <property type="entry name" value="DM3"/>
    <property type="match status" value="1"/>
</dbReference>
<protein>
    <submittedName>
        <fullName evidence="8">THAP domain-containing protein 5</fullName>
    </submittedName>
</protein>
<dbReference type="PANTHER" id="PTHR46927:SF2">
    <property type="entry name" value="THAP DOMAIN-CONTAINING PROTEIN 8"/>
    <property type="match status" value="1"/>
</dbReference>
<evidence type="ECO:0000313" key="9">
    <source>
        <dbReference type="Proteomes" id="UP000319801"/>
    </source>
</evidence>